<evidence type="ECO:0000313" key="7">
    <source>
        <dbReference type="Proteomes" id="UP001589702"/>
    </source>
</evidence>
<dbReference type="InterPro" id="IPR050107">
    <property type="entry name" value="ABC_carbohydrate_import_ATPase"/>
</dbReference>
<dbReference type="SMART" id="SM00382">
    <property type="entry name" value="AAA"/>
    <property type="match status" value="2"/>
</dbReference>
<keyword evidence="1" id="KW-0813">Transport</keyword>
<dbReference type="InterPro" id="IPR003593">
    <property type="entry name" value="AAA+_ATPase"/>
</dbReference>
<dbReference type="CDD" id="cd03216">
    <property type="entry name" value="ABC_Carb_Monos_I"/>
    <property type="match status" value="1"/>
</dbReference>
<organism evidence="6 7">
    <name type="scientific">Arthrobacter ramosus</name>
    <dbReference type="NCBI Taxonomy" id="1672"/>
    <lineage>
        <taxon>Bacteria</taxon>
        <taxon>Bacillati</taxon>
        <taxon>Actinomycetota</taxon>
        <taxon>Actinomycetes</taxon>
        <taxon>Micrococcales</taxon>
        <taxon>Micrococcaceae</taxon>
        <taxon>Arthrobacter</taxon>
    </lineage>
</organism>
<dbReference type="InterPro" id="IPR003439">
    <property type="entry name" value="ABC_transporter-like_ATP-bd"/>
</dbReference>
<feature type="domain" description="ABC transporter" evidence="5">
    <location>
        <begin position="267"/>
        <end position="509"/>
    </location>
</feature>
<dbReference type="PROSITE" id="PS50893">
    <property type="entry name" value="ABC_TRANSPORTER_2"/>
    <property type="match status" value="2"/>
</dbReference>
<dbReference type="Proteomes" id="UP001589702">
    <property type="component" value="Unassembled WGS sequence"/>
</dbReference>
<keyword evidence="2" id="KW-0677">Repeat</keyword>
<dbReference type="InterPro" id="IPR027417">
    <property type="entry name" value="P-loop_NTPase"/>
</dbReference>
<dbReference type="Gene3D" id="3.40.50.300">
    <property type="entry name" value="P-loop containing nucleotide triphosphate hydrolases"/>
    <property type="match status" value="2"/>
</dbReference>
<protein>
    <submittedName>
        <fullName evidence="6">Sugar ABC transporter ATP-binding protein</fullName>
    </submittedName>
</protein>
<proteinExistence type="predicted"/>
<keyword evidence="3" id="KW-0547">Nucleotide-binding</keyword>
<reference evidence="6 7" key="1">
    <citation type="submission" date="2024-09" db="EMBL/GenBank/DDBJ databases">
        <authorList>
            <person name="Sun Q."/>
            <person name="Mori K."/>
        </authorList>
    </citation>
    <scope>NUCLEOTIDE SEQUENCE [LARGE SCALE GENOMIC DNA]</scope>
    <source>
        <strain evidence="6 7">JCM 1334</strain>
    </source>
</reference>
<dbReference type="SUPFAM" id="SSF52540">
    <property type="entry name" value="P-loop containing nucleoside triphosphate hydrolases"/>
    <property type="match status" value="2"/>
</dbReference>
<dbReference type="PROSITE" id="PS00211">
    <property type="entry name" value="ABC_TRANSPORTER_1"/>
    <property type="match status" value="1"/>
</dbReference>
<keyword evidence="7" id="KW-1185">Reference proteome</keyword>
<comment type="caution">
    <text evidence="6">The sequence shown here is derived from an EMBL/GenBank/DDBJ whole genome shotgun (WGS) entry which is preliminary data.</text>
</comment>
<accession>A0ABV5XZU3</accession>
<evidence type="ECO:0000256" key="2">
    <source>
        <dbReference type="ARBA" id="ARBA00022737"/>
    </source>
</evidence>
<dbReference type="RefSeq" id="WP_234754909.1">
    <property type="nucleotide sequence ID" value="NZ_BAAAWN010000001.1"/>
</dbReference>
<name>A0ABV5XZU3_ARTRM</name>
<dbReference type="EMBL" id="JBHMBC010000018">
    <property type="protein sequence ID" value="MFB9820272.1"/>
    <property type="molecule type" value="Genomic_DNA"/>
</dbReference>
<dbReference type="InterPro" id="IPR017871">
    <property type="entry name" value="ABC_transporter-like_CS"/>
</dbReference>
<evidence type="ECO:0000256" key="4">
    <source>
        <dbReference type="ARBA" id="ARBA00022840"/>
    </source>
</evidence>
<dbReference type="PANTHER" id="PTHR43790:SF9">
    <property type="entry name" value="GALACTOFURANOSE TRANSPORTER ATP-BINDING PROTEIN YTFR"/>
    <property type="match status" value="1"/>
</dbReference>
<feature type="domain" description="ABC transporter" evidence="5">
    <location>
        <begin position="12"/>
        <end position="253"/>
    </location>
</feature>
<dbReference type="Pfam" id="PF00005">
    <property type="entry name" value="ABC_tran"/>
    <property type="match status" value="2"/>
</dbReference>
<evidence type="ECO:0000259" key="5">
    <source>
        <dbReference type="PROSITE" id="PS50893"/>
    </source>
</evidence>
<gene>
    <name evidence="6" type="ORF">ACFFP1_12290</name>
</gene>
<sequence>MTAPTAVMPPAISIAHVSKTFGPRTVLHPLELNLVPGEIHALLGQNGSGKSTLIKVLGGYHAPDPGRGEVLIAGKPLDFGSTKSAHELGLRIVHQDLGLVAESTVLDNLAIGAGFPTRFGTIRRAQARREAAQALEAVGLDISPAKRVAELSAAQRTGVAVARALSRHGGKVTVLILDEPTATLPAREVAHLHEMVKTAASQGVAILYVTHHLDEVFRLADRVSVLRDGHIVLTRDVVDAPREDIIHALVGGAVEPVRRDITDVPSGNSRPVLTVSGLQGDALEGVDFEVRPGEIVGIYGLTGSGRESLLGTIFGAREREGGDVRVDGAQLAGRPASAIKEGVAYLAPDRKRGGGLMEMTACENLTLPAMKKFFRGGHLRISAELTESSQWMDRLAVRPAGAVKAPLASFSGGNQQKILIGKWMRISPRVMLLDEPTQGVDVGAKAQLHRYIMDASDAGAAVVISSTDAEEIATVCDRVLIIRSGVITEQLTGSDISVAELDRRVLRSNESKVETS</sequence>
<dbReference type="GO" id="GO:0005524">
    <property type="term" value="F:ATP binding"/>
    <property type="evidence" value="ECO:0007669"/>
    <property type="project" value="UniProtKB-KW"/>
</dbReference>
<evidence type="ECO:0000256" key="1">
    <source>
        <dbReference type="ARBA" id="ARBA00022448"/>
    </source>
</evidence>
<dbReference type="PANTHER" id="PTHR43790">
    <property type="entry name" value="CARBOHYDRATE TRANSPORT ATP-BINDING PROTEIN MG119-RELATED"/>
    <property type="match status" value="1"/>
</dbReference>
<dbReference type="CDD" id="cd03215">
    <property type="entry name" value="ABC_Carb_Monos_II"/>
    <property type="match status" value="1"/>
</dbReference>
<keyword evidence="4 6" id="KW-0067">ATP-binding</keyword>
<evidence type="ECO:0000313" key="6">
    <source>
        <dbReference type="EMBL" id="MFB9820272.1"/>
    </source>
</evidence>
<evidence type="ECO:0000256" key="3">
    <source>
        <dbReference type="ARBA" id="ARBA00022741"/>
    </source>
</evidence>